<gene>
    <name evidence="1" type="ORF">MAIT1_01312</name>
</gene>
<protein>
    <submittedName>
        <fullName evidence="1">Uncharacterized protein</fullName>
    </submittedName>
</protein>
<dbReference type="STRING" id="1434232.MAIT1_01312"/>
<sequence>MYRDNHLVATLPLDRDAALEVAGRLGPVRIETHGGQARLLEHRSARMIGTRTGWIGSSGRVAVCVPCGVLVKITGNAATRGADDPNAFDAIAQ</sequence>
<dbReference type="AlphaFoldDB" id="A0A1Y2K2G3"/>
<evidence type="ECO:0000313" key="2">
    <source>
        <dbReference type="Proteomes" id="UP000194003"/>
    </source>
</evidence>
<reference evidence="1 2" key="1">
    <citation type="journal article" date="2016" name="BMC Genomics">
        <title>Combined genomic and structural analyses of a cultured magnetotactic bacterium reveals its niche adaptation to a dynamic environment.</title>
        <authorList>
            <person name="Araujo A.C."/>
            <person name="Morillo V."/>
            <person name="Cypriano J."/>
            <person name="Teixeira L.C."/>
            <person name="Leao P."/>
            <person name="Lyra S."/>
            <person name="Almeida L.G."/>
            <person name="Bazylinski D.A."/>
            <person name="Vasconcellos A.T."/>
            <person name="Abreu F."/>
            <person name="Lins U."/>
        </authorList>
    </citation>
    <scope>NUCLEOTIDE SEQUENCE [LARGE SCALE GENOMIC DNA]</scope>
    <source>
        <strain evidence="1 2">IT-1</strain>
    </source>
</reference>
<dbReference type="Proteomes" id="UP000194003">
    <property type="component" value="Unassembled WGS sequence"/>
</dbReference>
<accession>A0A1Y2K2G3</accession>
<evidence type="ECO:0000313" key="1">
    <source>
        <dbReference type="EMBL" id="OSM01374.1"/>
    </source>
</evidence>
<name>A0A1Y2K2G3_9PROT</name>
<dbReference type="Gene3D" id="2.60.320.10">
    <property type="entry name" value="N-utilization substance G protein NusG, insert domain"/>
    <property type="match status" value="1"/>
</dbReference>
<organism evidence="1 2">
    <name type="scientific">Magnetofaba australis IT-1</name>
    <dbReference type="NCBI Taxonomy" id="1434232"/>
    <lineage>
        <taxon>Bacteria</taxon>
        <taxon>Pseudomonadati</taxon>
        <taxon>Pseudomonadota</taxon>
        <taxon>Magnetococcia</taxon>
        <taxon>Magnetococcales</taxon>
        <taxon>Magnetococcaceae</taxon>
        <taxon>Magnetofaba</taxon>
    </lineage>
</organism>
<dbReference type="EMBL" id="LVJN01000020">
    <property type="protein sequence ID" value="OSM01374.1"/>
    <property type="molecule type" value="Genomic_DNA"/>
</dbReference>
<comment type="caution">
    <text evidence="1">The sequence shown here is derived from an EMBL/GenBank/DDBJ whole genome shotgun (WGS) entry which is preliminary data.</text>
</comment>
<proteinExistence type="predicted"/>
<dbReference type="Pfam" id="PF07009">
    <property type="entry name" value="NusG_II"/>
    <property type="match status" value="1"/>
</dbReference>
<dbReference type="InterPro" id="IPR038690">
    <property type="entry name" value="NusG_2_sf"/>
</dbReference>
<keyword evidence="2" id="KW-1185">Reference proteome</keyword>